<accession>A0A0C2VNV2</accession>
<name>A0A0C2VNV2_9BACL</name>
<proteinExistence type="predicted"/>
<evidence type="ECO:0000313" key="1">
    <source>
        <dbReference type="EMBL" id="KIL45683.1"/>
    </source>
</evidence>
<dbReference type="PATRIC" id="fig|889306.3.peg.2049"/>
<dbReference type="EMBL" id="JXRP01000017">
    <property type="protein sequence ID" value="KIL45683.1"/>
    <property type="molecule type" value="Genomic_DNA"/>
</dbReference>
<reference evidence="1 2" key="1">
    <citation type="submission" date="2015-01" db="EMBL/GenBank/DDBJ databases">
        <title>Genome sequencing of Jeotgalibacillus soli.</title>
        <authorList>
            <person name="Goh K.M."/>
            <person name="Chan K.-G."/>
            <person name="Yaakop A.S."/>
            <person name="Ee R."/>
            <person name="Gan H.M."/>
            <person name="Chan C.S."/>
        </authorList>
    </citation>
    <scope>NUCLEOTIDE SEQUENCE [LARGE SCALE GENOMIC DNA]</scope>
    <source>
        <strain evidence="1 2">P9</strain>
    </source>
</reference>
<dbReference type="AlphaFoldDB" id="A0A0C2VNV2"/>
<comment type="caution">
    <text evidence="1">The sequence shown here is derived from an EMBL/GenBank/DDBJ whole genome shotgun (WGS) entry which is preliminary data.</text>
</comment>
<gene>
    <name evidence="1" type="ORF">KP78_20320</name>
</gene>
<protein>
    <submittedName>
        <fullName evidence="1">Uncharacterized protein</fullName>
    </submittedName>
</protein>
<evidence type="ECO:0000313" key="2">
    <source>
        <dbReference type="Proteomes" id="UP000031938"/>
    </source>
</evidence>
<dbReference type="Proteomes" id="UP000031938">
    <property type="component" value="Unassembled WGS sequence"/>
</dbReference>
<keyword evidence="2" id="KW-1185">Reference proteome</keyword>
<sequence>MTLPDIKNGEILITEIASDTERMLSNSSLSRGFPLEKAFLKLLVTRSKNPELKINTEMEKNK</sequence>
<organism evidence="1 2">
    <name type="scientific">Jeotgalibacillus soli</name>
    <dbReference type="NCBI Taxonomy" id="889306"/>
    <lineage>
        <taxon>Bacteria</taxon>
        <taxon>Bacillati</taxon>
        <taxon>Bacillota</taxon>
        <taxon>Bacilli</taxon>
        <taxon>Bacillales</taxon>
        <taxon>Caryophanaceae</taxon>
        <taxon>Jeotgalibacillus</taxon>
    </lineage>
</organism>